<organism evidence="5 6">
    <name type="scientific">Streptacidiphilus jiangxiensis</name>
    <dbReference type="NCBI Taxonomy" id="235985"/>
    <lineage>
        <taxon>Bacteria</taxon>
        <taxon>Bacillati</taxon>
        <taxon>Actinomycetota</taxon>
        <taxon>Actinomycetes</taxon>
        <taxon>Kitasatosporales</taxon>
        <taxon>Streptomycetaceae</taxon>
        <taxon>Streptacidiphilus</taxon>
    </lineage>
</organism>
<dbReference type="PANTHER" id="PTHR30349">
    <property type="entry name" value="PHAGE INTEGRASE-RELATED"/>
    <property type="match status" value="1"/>
</dbReference>
<dbReference type="InterPro" id="IPR011010">
    <property type="entry name" value="DNA_brk_join_enz"/>
</dbReference>
<evidence type="ECO:0000313" key="6">
    <source>
        <dbReference type="Proteomes" id="UP000183015"/>
    </source>
</evidence>
<dbReference type="PANTHER" id="PTHR30349:SF91">
    <property type="entry name" value="INTA PROTEIN"/>
    <property type="match status" value="1"/>
</dbReference>
<reference evidence="6" key="1">
    <citation type="submission" date="2016-10" db="EMBL/GenBank/DDBJ databases">
        <authorList>
            <person name="Varghese N."/>
        </authorList>
    </citation>
    <scope>NUCLEOTIDE SEQUENCE [LARGE SCALE GENOMIC DNA]</scope>
    <source>
        <strain evidence="6">DSM 45096 / BCRC 16803 / CGMCC 4.1857 / CIP 109030 / JCM 12277 / KCTC 19219 / NBRC 100920 / 33214</strain>
    </source>
</reference>
<dbReference type="InterPro" id="IPR050090">
    <property type="entry name" value="Tyrosine_recombinase_XerCD"/>
</dbReference>
<dbReference type="AlphaFoldDB" id="A0A1H7RGK8"/>
<dbReference type="STRING" id="235985.SAMN05414137_110119"/>
<gene>
    <name evidence="5" type="ORF">SAMN05414137_110119</name>
</gene>
<dbReference type="InterPro" id="IPR013762">
    <property type="entry name" value="Integrase-like_cat_sf"/>
</dbReference>
<dbReference type="InterPro" id="IPR004107">
    <property type="entry name" value="Integrase_SAM-like_N"/>
</dbReference>
<keyword evidence="1" id="KW-0229">DNA integration</keyword>
<dbReference type="Pfam" id="PF14659">
    <property type="entry name" value="Phage_int_SAM_3"/>
    <property type="match status" value="1"/>
</dbReference>
<sequence length="527" mass="59411">MAGSIYKRCGCKVPVLDDDGNPVRDASGRIRRRELGTNCRQLRRPGGRWNHRHGTWSWILQVPTGPDQPRQHLRQGGHQTLDEAEDALRHVQELLALADKADEPDHCRAEISTLIRAALRAKEPLPDPEQLRSRISLGRPVNTDMTVGEWLTSWLEMKRDIAPNSRRFYEANIRLYLLPHLGHRRLDRLRTAHLHAMFTAIEASNQLVIEENAAREAVEQARKKAWDERGMKACRAARRRLRAMPPFRRTAGLATIHGIRATLRAALADAANEQLVIVNVAKLVKLPARRRPKPKSWTRERVARWRATGERPSPVMVWTAELTARFLIGSAEHPLRVLYWLTAHTGLRRGEACGVRWVDLDLENHTLSVSQQIIQLGWQTQASRPKSDAGERVIALDPATVTLLTEHRHQQRKQRLAHGPGWIDTGLVFTQADDGPLHPAHVTDELQRLIEQHDLPPIRFQDLRHGAATHALTAGIDARVVQETLGHSSSTFTRDTYQSVVNEVKHSAAAALAEIFTQAARNLNSAG</sequence>
<dbReference type="EMBL" id="FOAZ01000010">
    <property type="protein sequence ID" value="SEL59312.1"/>
    <property type="molecule type" value="Genomic_DNA"/>
</dbReference>
<evidence type="ECO:0000256" key="1">
    <source>
        <dbReference type="ARBA" id="ARBA00022908"/>
    </source>
</evidence>
<dbReference type="GO" id="GO:0003677">
    <property type="term" value="F:DNA binding"/>
    <property type="evidence" value="ECO:0007669"/>
    <property type="project" value="UniProtKB-KW"/>
</dbReference>
<keyword evidence="2" id="KW-0238">DNA-binding</keyword>
<dbReference type="InterPro" id="IPR010998">
    <property type="entry name" value="Integrase_recombinase_N"/>
</dbReference>
<protein>
    <submittedName>
        <fullName evidence="5">Site-specific recombinase XerD</fullName>
    </submittedName>
</protein>
<dbReference type="InterPro" id="IPR002104">
    <property type="entry name" value="Integrase_catalytic"/>
</dbReference>
<feature type="domain" description="Tyr recombinase" evidence="4">
    <location>
        <begin position="292"/>
        <end position="510"/>
    </location>
</feature>
<dbReference type="CDD" id="cd01189">
    <property type="entry name" value="INT_ICEBs1_C_like"/>
    <property type="match status" value="1"/>
</dbReference>
<dbReference type="GO" id="GO:0006310">
    <property type="term" value="P:DNA recombination"/>
    <property type="evidence" value="ECO:0007669"/>
    <property type="project" value="UniProtKB-KW"/>
</dbReference>
<dbReference type="Proteomes" id="UP000183015">
    <property type="component" value="Unassembled WGS sequence"/>
</dbReference>
<dbReference type="Pfam" id="PF00589">
    <property type="entry name" value="Phage_integrase"/>
    <property type="match status" value="1"/>
</dbReference>
<keyword evidence="6" id="KW-1185">Reference proteome</keyword>
<accession>A0A1H7RGK8</accession>
<dbReference type="eggNOG" id="COG0582">
    <property type="taxonomic scope" value="Bacteria"/>
</dbReference>
<dbReference type="Gene3D" id="1.10.443.10">
    <property type="entry name" value="Intergrase catalytic core"/>
    <property type="match status" value="1"/>
</dbReference>
<evidence type="ECO:0000259" key="4">
    <source>
        <dbReference type="PROSITE" id="PS51898"/>
    </source>
</evidence>
<evidence type="ECO:0000256" key="3">
    <source>
        <dbReference type="ARBA" id="ARBA00023172"/>
    </source>
</evidence>
<keyword evidence="3" id="KW-0233">DNA recombination</keyword>
<proteinExistence type="predicted"/>
<dbReference type="SUPFAM" id="SSF56349">
    <property type="entry name" value="DNA breaking-rejoining enzymes"/>
    <property type="match status" value="1"/>
</dbReference>
<name>A0A1H7RGK8_STRJI</name>
<evidence type="ECO:0000256" key="2">
    <source>
        <dbReference type="ARBA" id="ARBA00023125"/>
    </source>
</evidence>
<dbReference type="PROSITE" id="PS51898">
    <property type="entry name" value="TYR_RECOMBINASE"/>
    <property type="match status" value="1"/>
</dbReference>
<dbReference type="GO" id="GO:0015074">
    <property type="term" value="P:DNA integration"/>
    <property type="evidence" value="ECO:0007669"/>
    <property type="project" value="UniProtKB-KW"/>
</dbReference>
<dbReference type="Gene3D" id="1.10.150.130">
    <property type="match status" value="1"/>
</dbReference>
<evidence type="ECO:0000313" key="5">
    <source>
        <dbReference type="EMBL" id="SEL59312.1"/>
    </source>
</evidence>